<evidence type="ECO:0000313" key="9">
    <source>
        <dbReference type="EMBL" id="KGO87734.1"/>
    </source>
</evidence>
<feature type="transmembrane region" description="Helical" evidence="8">
    <location>
        <begin position="214"/>
        <end position="236"/>
    </location>
</feature>
<keyword evidence="3" id="KW-0813">Transport</keyword>
<organism evidence="9 10">
    <name type="scientific">Flavobacterium rivuli WB 3.3-2 = DSM 21788</name>
    <dbReference type="NCBI Taxonomy" id="1121895"/>
    <lineage>
        <taxon>Bacteria</taxon>
        <taxon>Pseudomonadati</taxon>
        <taxon>Bacteroidota</taxon>
        <taxon>Flavobacteriia</taxon>
        <taxon>Flavobacteriales</taxon>
        <taxon>Flavobacteriaceae</taxon>
        <taxon>Flavobacterium</taxon>
    </lineage>
</organism>
<comment type="caution">
    <text evidence="9">The sequence shown here is derived from an EMBL/GenBank/DDBJ whole genome shotgun (WGS) entry which is preliminary data.</text>
</comment>
<keyword evidence="6 8" id="KW-1133">Transmembrane helix</keyword>
<dbReference type="PANTHER" id="PTHR21716">
    <property type="entry name" value="TRANSMEMBRANE PROTEIN"/>
    <property type="match status" value="1"/>
</dbReference>
<evidence type="ECO:0000256" key="4">
    <source>
        <dbReference type="ARBA" id="ARBA00022475"/>
    </source>
</evidence>
<keyword evidence="4" id="KW-1003">Cell membrane</keyword>
<evidence type="ECO:0000256" key="6">
    <source>
        <dbReference type="ARBA" id="ARBA00022989"/>
    </source>
</evidence>
<gene>
    <name evidence="9" type="ORF">Q765_04375</name>
</gene>
<dbReference type="Proteomes" id="UP000030152">
    <property type="component" value="Unassembled WGS sequence"/>
</dbReference>
<comment type="subcellular location">
    <subcellularLocation>
        <location evidence="1">Cell membrane</location>
        <topology evidence="1">Multi-pass membrane protein</topology>
    </subcellularLocation>
</comment>
<feature type="transmembrane region" description="Helical" evidence="8">
    <location>
        <begin position="284"/>
        <end position="301"/>
    </location>
</feature>
<comment type="similarity">
    <text evidence="2">Belongs to the autoinducer-2 exporter (AI-2E) (TC 2.A.86) family.</text>
</comment>
<reference evidence="9 10" key="1">
    <citation type="submission" date="2013-09" db="EMBL/GenBank/DDBJ databases">
        <authorList>
            <person name="Zeng Z."/>
            <person name="Chen C."/>
        </authorList>
    </citation>
    <scope>NUCLEOTIDE SEQUENCE [LARGE SCALE GENOMIC DNA]</scope>
    <source>
        <strain evidence="9 10">WB 3.3-2</strain>
    </source>
</reference>
<keyword evidence="5 8" id="KW-0812">Transmembrane</keyword>
<dbReference type="Pfam" id="PF01594">
    <property type="entry name" value="AI-2E_transport"/>
    <property type="match status" value="1"/>
</dbReference>
<keyword evidence="10" id="KW-1185">Reference proteome</keyword>
<keyword evidence="7 8" id="KW-0472">Membrane</keyword>
<dbReference type="PANTHER" id="PTHR21716:SF53">
    <property type="entry name" value="PERMEASE PERM-RELATED"/>
    <property type="match status" value="1"/>
</dbReference>
<evidence type="ECO:0000256" key="7">
    <source>
        <dbReference type="ARBA" id="ARBA00023136"/>
    </source>
</evidence>
<dbReference type="RefSeq" id="WP_035642057.1">
    <property type="nucleotide sequence ID" value="NZ_JRLX01000003.1"/>
</dbReference>
<evidence type="ECO:0000256" key="3">
    <source>
        <dbReference type="ARBA" id="ARBA00022448"/>
    </source>
</evidence>
<dbReference type="GO" id="GO:0005886">
    <property type="term" value="C:plasma membrane"/>
    <property type="evidence" value="ECO:0007669"/>
    <property type="project" value="UniProtKB-SubCell"/>
</dbReference>
<dbReference type="GO" id="GO:0055085">
    <property type="term" value="P:transmembrane transport"/>
    <property type="evidence" value="ECO:0007669"/>
    <property type="project" value="TreeGrafter"/>
</dbReference>
<dbReference type="STRING" id="1121895.GCA_000378485_01646"/>
<dbReference type="AlphaFoldDB" id="A0A0A2M653"/>
<name>A0A0A2M653_9FLAO</name>
<feature type="transmembrane region" description="Helical" evidence="8">
    <location>
        <begin position="75"/>
        <end position="98"/>
    </location>
</feature>
<feature type="transmembrane region" description="Helical" evidence="8">
    <location>
        <begin position="18"/>
        <end position="36"/>
    </location>
</feature>
<evidence type="ECO:0000256" key="2">
    <source>
        <dbReference type="ARBA" id="ARBA00009773"/>
    </source>
</evidence>
<feature type="transmembrane region" description="Helical" evidence="8">
    <location>
        <begin position="42"/>
        <end position="63"/>
    </location>
</feature>
<evidence type="ECO:0000313" key="10">
    <source>
        <dbReference type="Proteomes" id="UP000030152"/>
    </source>
</evidence>
<dbReference type="EMBL" id="JRLX01000003">
    <property type="protein sequence ID" value="KGO87734.1"/>
    <property type="molecule type" value="Genomic_DNA"/>
</dbReference>
<feature type="transmembrane region" description="Helical" evidence="8">
    <location>
        <begin position="242"/>
        <end position="272"/>
    </location>
</feature>
<feature type="transmembrane region" description="Helical" evidence="8">
    <location>
        <begin position="156"/>
        <end position="178"/>
    </location>
</feature>
<evidence type="ECO:0000256" key="8">
    <source>
        <dbReference type="SAM" id="Phobius"/>
    </source>
</evidence>
<dbReference type="eggNOG" id="COG0628">
    <property type="taxonomic scope" value="Bacteria"/>
</dbReference>
<feature type="transmembrane region" description="Helical" evidence="8">
    <location>
        <begin position="321"/>
        <end position="347"/>
    </location>
</feature>
<accession>A0A0A2M653</accession>
<evidence type="ECO:0000256" key="5">
    <source>
        <dbReference type="ARBA" id="ARBA00022692"/>
    </source>
</evidence>
<proteinExistence type="inferred from homology"/>
<protein>
    <submittedName>
        <fullName evidence="9">Permease</fullName>
    </submittedName>
</protein>
<evidence type="ECO:0000256" key="1">
    <source>
        <dbReference type="ARBA" id="ARBA00004651"/>
    </source>
</evidence>
<sequence>MSKHQTTTLMTPKIISHGIVRAVLTLGAIFILLLFLNQIQTVLIYLFVALILSMVASPVVFFLKRKLRFPHILAVIFTLVLFLGLLAGFIMMFVPLIVTQSENLSLLDTAKLETDVMNMVHSVNDYFGIDTQKMIKEANLTSKLNFNFIPALLNSLIGILSGFGMGLASVMFITFFFLKDRKLFFAGARKLLPDEHEDKILNSLRKVNYLLSRYFIGLIVQLAVLFSIYLIVLLIFGVKNAFIIAFITALLNIIPYIGPVIATVLVIVLTLLGNIGPETQGEMLSTTLYVIIGYSIAQFIDNNVSSPLIFSNSVNSHPLEIFIVILVSGFVFGVLGMIVAIPLYTVLKVVAKEFFPKNPVVKALTKDI</sequence>
<dbReference type="InterPro" id="IPR002549">
    <property type="entry name" value="AI-2E-like"/>
</dbReference>